<evidence type="ECO:0000313" key="8">
    <source>
        <dbReference type="EMBL" id="WPU66576.1"/>
    </source>
</evidence>
<keyword evidence="9" id="KW-1185">Reference proteome</keyword>
<dbReference type="InterPro" id="IPR058240">
    <property type="entry name" value="rSAM_sf"/>
</dbReference>
<dbReference type="SFLD" id="SFLDS00029">
    <property type="entry name" value="Radical_SAM"/>
    <property type="match status" value="1"/>
</dbReference>
<dbReference type="PANTHER" id="PTHR43409">
    <property type="entry name" value="ANAEROBIC MAGNESIUM-PROTOPORPHYRIN IX MONOMETHYL ESTER CYCLASE-RELATED"/>
    <property type="match status" value="1"/>
</dbReference>
<feature type="domain" description="Radical SAM core" evidence="7">
    <location>
        <begin position="341"/>
        <end position="575"/>
    </location>
</feature>
<keyword evidence="3" id="KW-0479">Metal-binding</keyword>
<dbReference type="GO" id="GO:0031419">
    <property type="term" value="F:cobalamin binding"/>
    <property type="evidence" value="ECO:0007669"/>
    <property type="project" value="InterPro"/>
</dbReference>
<dbReference type="RefSeq" id="WP_321398930.1">
    <property type="nucleotide sequence ID" value="NZ_CP139487.1"/>
</dbReference>
<dbReference type="PROSITE" id="PS51332">
    <property type="entry name" value="B12_BINDING"/>
    <property type="match status" value="1"/>
</dbReference>
<dbReference type="Gene3D" id="3.40.50.280">
    <property type="entry name" value="Cobalamin-binding domain"/>
    <property type="match status" value="1"/>
</dbReference>
<dbReference type="GO" id="GO:0003824">
    <property type="term" value="F:catalytic activity"/>
    <property type="evidence" value="ECO:0007669"/>
    <property type="project" value="InterPro"/>
</dbReference>
<evidence type="ECO:0000259" key="6">
    <source>
        <dbReference type="PROSITE" id="PS51332"/>
    </source>
</evidence>
<dbReference type="InterPro" id="IPR013785">
    <property type="entry name" value="Aldolase_TIM"/>
</dbReference>
<evidence type="ECO:0000256" key="1">
    <source>
        <dbReference type="ARBA" id="ARBA00001966"/>
    </source>
</evidence>
<evidence type="ECO:0000259" key="7">
    <source>
        <dbReference type="PROSITE" id="PS51918"/>
    </source>
</evidence>
<keyword evidence="2" id="KW-0949">S-adenosyl-L-methionine</keyword>
<keyword evidence="5" id="KW-0411">Iron-sulfur</keyword>
<dbReference type="EMBL" id="CP139487">
    <property type="protein sequence ID" value="WPU66576.1"/>
    <property type="molecule type" value="Genomic_DNA"/>
</dbReference>
<dbReference type="SFLD" id="SFLDG01082">
    <property type="entry name" value="B12-binding_domain_containing"/>
    <property type="match status" value="1"/>
</dbReference>
<evidence type="ECO:0000256" key="4">
    <source>
        <dbReference type="ARBA" id="ARBA00023004"/>
    </source>
</evidence>
<organism evidence="8 9">
    <name type="scientific">Peredibacter starrii</name>
    <dbReference type="NCBI Taxonomy" id="28202"/>
    <lineage>
        <taxon>Bacteria</taxon>
        <taxon>Pseudomonadati</taxon>
        <taxon>Bdellovibrionota</taxon>
        <taxon>Bacteriovoracia</taxon>
        <taxon>Bacteriovoracales</taxon>
        <taxon>Bacteriovoracaceae</taxon>
        <taxon>Peredibacter</taxon>
    </lineage>
</organism>
<proteinExistence type="predicted"/>
<comment type="cofactor">
    <cofactor evidence="1">
        <name>[4Fe-4S] cluster</name>
        <dbReference type="ChEBI" id="CHEBI:49883"/>
    </cofactor>
</comment>
<dbReference type="Pfam" id="PF02310">
    <property type="entry name" value="B12-binding"/>
    <property type="match status" value="1"/>
</dbReference>
<feature type="domain" description="B12-binding" evidence="6">
    <location>
        <begin position="149"/>
        <end position="287"/>
    </location>
</feature>
<evidence type="ECO:0000256" key="3">
    <source>
        <dbReference type="ARBA" id="ARBA00022723"/>
    </source>
</evidence>
<dbReference type="KEGG" id="psti:SOO65_07445"/>
<dbReference type="InterPro" id="IPR051198">
    <property type="entry name" value="BchE-like"/>
</dbReference>
<dbReference type="InterPro" id="IPR006158">
    <property type="entry name" value="Cobalamin-bd"/>
</dbReference>
<name>A0AAX4HT42_9BACT</name>
<dbReference type="PROSITE" id="PS51918">
    <property type="entry name" value="RADICAL_SAM"/>
    <property type="match status" value="1"/>
</dbReference>
<reference evidence="8 9" key="1">
    <citation type="submission" date="2023-11" db="EMBL/GenBank/DDBJ databases">
        <title>Peredibacter starrii A3.12.</title>
        <authorList>
            <person name="Mitchell R.J."/>
        </authorList>
    </citation>
    <scope>NUCLEOTIDE SEQUENCE [LARGE SCALE GENOMIC DNA]</scope>
    <source>
        <strain evidence="8 9">A3.12</strain>
    </source>
</reference>
<protein>
    <submittedName>
        <fullName evidence="8">Radical SAM protein</fullName>
    </submittedName>
</protein>
<dbReference type="Gene3D" id="3.20.20.70">
    <property type="entry name" value="Aldolase class I"/>
    <property type="match status" value="1"/>
</dbReference>
<accession>A0AAX4HT42</accession>
<evidence type="ECO:0000256" key="2">
    <source>
        <dbReference type="ARBA" id="ARBA00022691"/>
    </source>
</evidence>
<dbReference type="SMART" id="SM00729">
    <property type="entry name" value="Elp3"/>
    <property type="match status" value="1"/>
</dbReference>
<dbReference type="Proteomes" id="UP001324634">
    <property type="component" value="Chromosome"/>
</dbReference>
<dbReference type="GO" id="GO:0051536">
    <property type="term" value="F:iron-sulfur cluster binding"/>
    <property type="evidence" value="ECO:0007669"/>
    <property type="project" value="UniProtKB-KW"/>
</dbReference>
<gene>
    <name evidence="8" type="ORF">SOO65_07445</name>
</gene>
<evidence type="ECO:0000256" key="5">
    <source>
        <dbReference type="ARBA" id="ARBA00023014"/>
    </source>
</evidence>
<sequence>MKILLALSPLTQFNTPYPSTAYLTSYLEKLGHEVNQVDIGLELILKIFSKDGLKEITKIIRKSKVKDQLLDFYLDAHQEYENNIDAVISFLQKDESPLIQTIIERQTIPEGPRFMPLDDNQGGVLDLYNELNDKDKAKHICSLFMDDLADIIRIGVDEDFGFSRYAEKIALSLNSYSPIVKRLKKKTIIDEWITELTKANLEKFQPDVIGVSVPFPGNLLGALRIAETTKQVSPNVKVLLGGGYVNTELRSLEDPRIFDVIDYITFDDGEKPLEHLLKFIEAGDGPLLRTMYRKDNKVTFVSSPELFDIKFKNLDAPSFKGLEMNRYVSMMDNMNPTQRLWTDGRWNKMILAHGCYWKKCTFCDVSLDYIGRYEPDTAIGVVDKMEKIIQETGVNGFHFVDEAAPPTLLKAMSEEILKRNLKVTWWGNIRFDPYFSAEVTELMKKAGCIAVTGGIEVASERVLKLIDKGISIEKVAKVTKNFKDAGIFVHAYLMYGFPTQTMQETIDSLEVVRQLFKKHYLSSAYWHRFALTAHSPVGLNPGKFNVKIVPQKKPEHGLFANNELPFTEEKFVDHDMLGVGLRRALYNYMLGQGLDMDLRDWFDERVPRPKVEINF</sequence>
<dbReference type="Pfam" id="PF04055">
    <property type="entry name" value="Radical_SAM"/>
    <property type="match status" value="1"/>
</dbReference>
<keyword evidence="4" id="KW-0408">Iron</keyword>
<dbReference type="SUPFAM" id="SSF102114">
    <property type="entry name" value="Radical SAM enzymes"/>
    <property type="match status" value="1"/>
</dbReference>
<dbReference type="AlphaFoldDB" id="A0AAX4HT42"/>
<dbReference type="InterPro" id="IPR006638">
    <property type="entry name" value="Elp3/MiaA/NifB-like_rSAM"/>
</dbReference>
<evidence type="ECO:0000313" key="9">
    <source>
        <dbReference type="Proteomes" id="UP001324634"/>
    </source>
</evidence>
<dbReference type="InterPro" id="IPR007197">
    <property type="entry name" value="rSAM"/>
</dbReference>
<dbReference type="GO" id="GO:0046872">
    <property type="term" value="F:metal ion binding"/>
    <property type="evidence" value="ECO:0007669"/>
    <property type="project" value="UniProtKB-KW"/>
</dbReference>